<dbReference type="Proteomes" id="UP001265746">
    <property type="component" value="Unassembled WGS sequence"/>
</dbReference>
<evidence type="ECO:0000313" key="5">
    <source>
        <dbReference type="EMBL" id="KAK2604339.1"/>
    </source>
</evidence>
<dbReference type="EMBL" id="JAUJFL010000004">
    <property type="protein sequence ID" value="KAK2604339.1"/>
    <property type="molecule type" value="Genomic_DNA"/>
</dbReference>
<dbReference type="PANTHER" id="PTHR24198:SF165">
    <property type="entry name" value="ANKYRIN REPEAT-CONTAINING PROTEIN-RELATED"/>
    <property type="match status" value="1"/>
</dbReference>
<reference evidence="5" key="1">
    <citation type="submission" date="2023-06" db="EMBL/GenBank/DDBJ databases">
        <authorList>
            <person name="Noh H."/>
        </authorList>
    </citation>
    <scope>NUCLEOTIDE SEQUENCE</scope>
    <source>
        <strain evidence="5">DUCC20226</strain>
    </source>
</reference>
<dbReference type="Pfam" id="PF00023">
    <property type="entry name" value="Ank"/>
    <property type="match status" value="2"/>
</dbReference>
<evidence type="ECO:0000256" key="4">
    <source>
        <dbReference type="SAM" id="MobiDB-lite"/>
    </source>
</evidence>
<dbReference type="PROSITE" id="PS50297">
    <property type="entry name" value="ANK_REP_REGION"/>
    <property type="match status" value="5"/>
</dbReference>
<gene>
    <name evidence="5" type="ORF">N8I77_007280</name>
</gene>
<dbReference type="PANTHER" id="PTHR24198">
    <property type="entry name" value="ANKYRIN REPEAT AND PROTEIN KINASE DOMAIN-CONTAINING PROTEIN"/>
    <property type="match status" value="1"/>
</dbReference>
<feature type="region of interest" description="Disordered" evidence="4">
    <location>
        <begin position="1"/>
        <end position="47"/>
    </location>
</feature>
<keyword evidence="6" id="KW-1185">Reference proteome</keyword>
<feature type="repeat" description="ANK" evidence="3">
    <location>
        <begin position="89"/>
        <end position="121"/>
    </location>
</feature>
<feature type="repeat" description="ANK" evidence="3">
    <location>
        <begin position="265"/>
        <end position="297"/>
    </location>
</feature>
<evidence type="ECO:0000256" key="3">
    <source>
        <dbReference type="PROSITE-ProRule" id="PRU00023"/>
    </source>
</evidence>
<keyword evidence="1" id="KW-0677">Repeat</keyword>
<evidence type="ECO:0000313" key="6">
    <source>
        <dbReference type="Proteomes" id="UP001265746"/>
    </source>
</evidence>
<protein>
    <submittedName>
        <fullName evidence="5">Uncharacterized protein</fullName>
    </submittedName>
</protein>
<dbReference type="Gene3D" id="1.25.40.20">
    <property type="entry name" value="Ankyrin repeat-containing domain"/>
    <property type="match status" value="2"/>
</dbReference>
<dbReference type="PROSITE" id="PS50088">
    <property type="entry name" value="ANK_REPEAT"/>
    <property type="match status" value="5"/>
</dbReference>
<dbReference type="SUPFAM" id="SSF48403">
    <property type="entry name" value="Ankyrin repeat"/>
    <property type="match status" value="1"/>
</dbReference>
<accession>A0AAD9SCJ2</accession>
<comment type="caution">
    <text evidence="5">The sequence shown here is derived from an EMBL/GenBank/DDBJ whole genome shotgun (WGS) entry which is preliminary data.</text>
</comment>
<evidence type="ECO:0000256" key="1">
    <source>
        <dbReference type="ARBA" id="ARBA00022737"/>
    </source>
</evidence>
<dbReference type="InterPro" id="IPR036770">
    <property type="entry name" value="Ankyrin_rpt-contain_sf"/>
</dbReference>
<feature type="repeat" description="ANK" evidence="3">
    <location>
        <begin position="160"/>
        <end position="192"/>
    </location>
</feature>
<name>A0AAD9SCJ2_PHOAM</name>
<feature type="repeat" description="ANK" evidence="3">
    <location>
        <begin position="195"/>
        <end position="227"/>
    </location>
</feature>
<evidence type="ECO:0000256" key="2">
    <source>
        <dbReference type="ARBA" id="ARBA00023043"/>
    </source>
</evidence>
<feature type="repeat" description="ANK" evidence="3">
    <location>
        <begin position="230"/>
        <end position="262"/>
    </location>
</feature>
<feature type="compositionally biased region" description="Polar residues" evidence="4">
    <location>
        <begin position="7"/>
        <end position="20"/>
    </location>
</feature>
<organism evidence="5 6">
    <name type="scientific">Phomopsis amygdali</name>
    <name type="common">Fusicoccum amygdali</name>
    <dbReference type="NCBI Taxonomy" id="1214568"/>
    <lineage>
        <taxon>Eukaryota</taxon>
        <taxon>Fungi</taxon>
        <taxon>Dikarya</taxon>
        <taxon>Ascomycota</taxon>
        <taxon>Pezizomycotina</taxon>
        <taxon>Sordariomycetes</taxon>
        <taxon>Sordariomycetidae</taxon>
        <taxon>Diaporthales</taxon>
        <taxon>Diaporthaceae</taxon>
        <taxon>Diaporthe</taxon>
    </lineage>
</organism>
<dbReference type="SMART" id="SM00248">
    <property type="entry name" value="ANK"/>
    <property type="match status" value="7"/>
</dbReference>
<dbReference type="Pfam" id="PF12796">
    <property type="entry name" value="Ank_2"/>
    <property type="match status" value="2"/>
</dbReference>
<dbReference type="AlphaFoldDB" id="A0AAD9SCJ2"/>
<keyword evidence="2 3" id="KW-0040">ANK repeat</keyword>
<dbReference type="PRINTS" id="PR01415">
    <property type="entry name" value="ANKYRIN"/>
</dbReference>
<dbReference type="InterPro" id="IPR002110">
    <property type="entry name" value="Ankyrin_rpt"/>
</dbReference>
<proteinExistence type="predicted"/>
<sequence length="353" mass="36747">MEPIDKNSCSSSGNAQSRSGQVRLAPPGPDAKWDPTPLSADDEDEEPKWTELQLASRNGDLGRVNEILSACDSIARRLEVVNHLPMGYYGQTALQAASMRGHHLVAQALLGAGADVNAPGGNNIYRNALELACGTGNVPLIRLLLEAGGIVNPKHVTRYQGRTPIQAAAESGHEKVVLILLDLGANVNAPASPSSGVTALQAACFQGHIDLVRLLIARGADVNSPPGKSNGHTALQGACLAGEEDIVSLLLDNGADVNAPGSQYHGGAALHAAVSQGHIKLVNILLSVNASPDSKAGHRGQTPMQSAHLIGRQDIVHVLKAAGATGPMTGGRILFGNNRIRIWLKGDDVTTSK</sequence>